<reference evidence="8" key="1">
    <citation type="journal article" date="2023" name="Mol. Ecol. Resour.">
        <title>Chromosome-level genome assembly of a triploid poplar Populus alba 'Berolinensis'.</title>
        <authorList>
            <person name="Chen S."/>
            <person name="Yu Y."/>
            <person name="Wang X."/>
            <person name="Wang S."/>
            <person name="Zhang T."/>
            <person name="Zhou Y."/>
            <person name="He R."/>
            <person name="Meng N."/>
            <person name="Wang Y."/>
            <person name="Liu W."/>
            <person name="Liu Z."/>
            <person name="Liu J."/>
            <person name="Guo Q."/>
            <person name="Huang H."/>
            <person name="Sederoff R.R."/>
            <person name="Wang G."/>
            <person name="Qu G."/>
            <person name="Chen S."/>
        </authorList>
    </citation>
    <scope>NUCLEOTIDE SEQUENCE</scope>
    <source>
        <strain evidence="8">SC-2020</strain>
    </source>
</reference>
<dbReference type="InterPro" id="IPR041373">
    <property type="entry name" value="RT_RNaseH"/>
</dbReference>
<dbReference type="EMBL" id="JAQIZT010000015">
    <property type="protein sequence ID" value="KAJ6970201.1"/>
    <property type="molecule type" value="Genomic_DNA"/>
</dbReference>
<evidence type="ECO:0000259" key="7">
    <source>
        <dbReference type="Pfam" id="PF17917"/>
    </source>
</evidence>
<keyword evidence="2" id="KW-0548">Nucleotidyltransferase</keyword>
<sequence>MCDVSDYTMSAVLVQRKDKKPYVIYYASKTLNSAQMNYTTTKKELFAIVFACDKFRSYLVGSPVVVCSDHAALKFLSKKDSKARLVRWILLLLEFDITIKDKKGTENVIADHLSRLTTDLKSDITPINDYFPNESLLFISTIPWFANIVNFLVSRQLSAHWKPLTSSGHMPDFFDFKPYDTTKLPIWVRFPAYHSVLDPPLLV</sequence>
<keyword evidence="9" id="KW-1185">Reference proteome</keyword>
<dbReference type="Gene3D" id="3.10.20.370">
    <property type="match status" value="1"/>
</dbReference>
<evidence type="ECO:0000256" key="5">
    <source>
        <dbReference type="ARBA" id="ARBA00022801"/>
    </source>
</evidence>
<organism evidence="8 9">
    <name type="scientific">Populus alba x Populus x berolinensis</name>
    <dbReference type="NCBI Taxonomy" id="444605"/>
    <lineage>
        <taxon>Eukaryota</taxon>
        <taxon>Viridiplantae</taxon>
        <taxon>Streptophyta</taxon>
        <taxon>Embryophyta</taxon>
        <taxon>Tracheophyta</taxon>
        <taxon>Spermatophyta</taxon>
        <taxon>Magnoliopsida</taxon>
        <taxon>eudicotyledons</taxon>
        <taxon>Gunneridae</taxon>
        <taxon>Pentapetalae</taxon>
        <taxon>rosids</taxon>
        <taxon>fabids</taxon>
        <taxon>Malpighiales</taxon>
        <taxon>Salicaceae</taxon>
        <taxon>Saliceae</taxon>
        <taxon>Populus</taxon>
    </lineage>
</organism>
<protein>
    <submittedName>
        <fullName evidence="8">Ty3/Gypsy family RNase HI domain-containing protein</fullName>
    </submittedName>
</protein>
<dbReference type="InterPro" id="IPR043502">
    <property type="entry name" value="DNA/RNA_pol_sf"/>
</dbReference>
<comment type="caution">
    <text evidence="8">The sequence shown here is derived from an EMBL/GenBank/DDBJ whole genome shotgun (WGS) entry which is preliminary data.</text>
</comment>
<keyword evidence="5" id="KW-0378">Hydrolase</keyword>
<dbReference type="PANTHER" id="PTHR34072:SF57">
    <property type="entry name" value="RNA-DIRECTED DNA POLYMERASE"/>
    <property type="match status" value="1"/>
</dbReference>
<name>A0AAD6LNG4_9ROSI</name>
<keyword evidence="6" id="KW-0695">RNA-directed DNA polymerase</keyword>
<feature type="domain" description="Reverse transcriptase RNase H-like" evidence="7">
    <location>
        <begin position="2"/>
        <end position="95"/>
    </location>
</feature>
<evidence type="ECO:0000256" key="4">
    <source>
        <dbReference type="ARBA" id="ARBA00022759"/>
    </source>
</evidence>
<evidence type="ECO:0000256" key="2">
    <source>
        <dbReference type="ARBA" id="ARBA00022695"/>
    </source>
</evidence>
<keyword evidence="1" id="KW-0808">Transferase</keyword>
<dbReference type="SUPFAM" id="SSF56672">
    <property type="entry name" value="DNA/RNA polymerases"/>
    <property type="match status" value="1"/>
</dbReference>
<evidence type="ECO:0000313" key="8">
    <source>
        <dbReference type="EMBL" id="KAJ6970201.1"/>
    </source>
</evidence>
<dbReference type="Pfam" id="PF17917">
    <property type="entry name" value="RT_RNaseH"/>
    <property type="match status" value="1"/>
</dbReference>
<gene>
    <name evidence="8" type="ORF">NC653_034702</name>
</gene>
<evidence type="ECO:0000313" key="9">
    <source>
        <dbReference type="Proteomes" id="UP001164929"/>
    </source>
</evidence>
<dbReference type="FunFam" id="3.10.20.370:FF:000001">
    <property type="entry name" value="Retrovirus-related Pol polyprotein from transposon 17.6-like protein"/>
    <property type="match status" value="1"/>
</dbReference>
<dbReference type="AlphaFoldDB" id="A0AAD6LNG4"/>
<dbReference type="Proteomes" id="UP001164929">
    <property type="component" value="Chromosome 15"/>
</dbReference>
<dbReference type="PANTHER" id="PTHR34072">
    <property type="entry name" value="ENZYMATIC POLYPROTEIN-RELATED"/>
    <property type="match status" value="1"/>
</dbReference>
<keyword evidence="3" id="KW-0540">Nuclease</keyword>
<evidence type="ECO:0000256" key="3">
    <source>
        <dbReference type="ARBA" id="ARBA00022722"/>
    </source>
</evidence>
<evidence type="ECO:0000256" key="6">
    <source>
        <dbReference type="ARBA" id="ARBA00022918"/>
    </source>
</evidence>
<dbReference type="CDD" id="cd09274">
    <property type="entry name" value="RNase_HI_RT_Ty3"/>
    <property type="match status" value="1"/>
</dbReference>
<dbReference type="GO" id="GO:0016787">
    <property type="term" value="F:hydrolase activity"/>
    <property type="evidence" value="ECO:0007669"/>
    <property type="project" value="UniProtKB-KW"/>
</dbReference>
<proteinExistence type="predicted"/>
<accession>A0AAD6LNG4</accession>
<evidence type="ECO:0000256" key="1">
    <source>
        <dbReference type="ARBA" id="ARBA00022679"/>
    </source>
</evidence>
<dbReference type="GO" id="GO:0004519">
    <property type="term" value="F:endonuclease activity"/>
    <property type="evidence" value="ECO:0007669"/>
    <property type="project" value="UniProtKB-KW"/>
</dbReference>
<keyword evidence="4" id="KW-0255">Endonuclease</keyword>
<dbReference type="GO" id="GO:0003964">
    <property type="term" value="F:RNA-directed DNA polymerase activity"/>
    <property type="evidence" value="ECO:0007669"/>
    <property type="project" value="UniProtKB-KW"/>
</dbReference>